<name>A0ABW8K867_9GAMM</name>
<proteinExistence type="predicted"/>
<sequence length="78" mass="8634">MTGQSVRVVADAIARHLATRPGCADSVKGIQQWWLRPAGVEVPLEVVADALRLLEEEKVVECQRLGAGEIWRLWRGEG</sequence>
<keyword evidence="2" id="KW-1185">Reference proteome</keyword>
<accession>A0ABW8K867</accession>
<dbReference type="Proteomes" id="UP001620408">
    <property type="component" value="Unassembled WGS sequence"/>
</dbReference>
<comment type="caution">
    <text evidence="1">The sequence shown here is derived from an EMBL/GenBank/DDBJ whole genome shotgun (WGS) entry which is preliminary data.</text>
</comment>
<reference evidence="1 2" key="1">
    <citation type="submission" date="2020-10" db="EMBL/GenBank/DDBJ databases">
        <title>Phylogeny of dyella-like bacteria.</title>
        <authorList>
            <person name="Fu J."/>
        </authorList>
    </citation>
    <scope>NUCLEOTIDE SEQUENCE [LARGE SCALE GENOMIC DNA]</scope>
    <source>
        <strain evidence="1 2">BB4</strain>
    </source>
</reference>
<dbReference type="RefSeq" id="WP_379983298.1">
    <property type="nucleotide sequence ID" value="NZ_JADIKD010000012.1"/>
</dbReference>
<evidence type="ECO:0000313" key="2">
    <source>
        <dbReference type="Proteomes" id="UP001620408"/>
    </source>
</evidence>
<evidence type="ECO:0000313" key="1">
    <source>
        <dbReference type="EMBL" id="MFK2919074.1"/>
    </source>
</evidence>
<evidence type="ECO:0008006" key="3">
    <source>
        <dbReference type="Google" id="ProtNLM"/>
    </source>
</evidence>
<gene>
    <name evidence="1" type="ORF">ISS97_17520</name>
</gene>
<dbReference type="EMBL" id="JADIKD010000012">
    <property type="protein sequence ID" value="MFK2919074.1"/>
    <property type="molecule type" value="Genomic_DNA"/>
</dbReference>
<organism evidence="1 2">
    <name type="scientific">Dyella koreensis</name>
    <dbReference type="NCBI Taxonomy" id="311235"/>
    <lineage>
        <taxon>Bacteria</taxon>
        <taxon>Pseudomonadati</taxon>
        <taxon>Pseudomonadota</taxon>
        <taxon>Gammaproteobacteria</taxon>
        <taxon>Lysobacterales</taxon>
        <taxon>Rhodanobacteraceae</taxon>
        <taxon>Dyella</taxon>
    </lineage>
</organism>
<protein>
    <recommendedName>
        <fullName evidence="3">Winged helix-turn-helix domain-containing protein</fullName>
    </recommendedName>
</protein>